<organism evidence="1 2">
    <name type="scientific">Legionella nautarum</name>
    <dbReference type="NCBI Taxonomy" id="45070"/>
    <lineage>
        <taxon>Bacteria</taxon>
        <taxon>Pseudomonadati</taxon>
        <taxon>Pseudomonadota</taxon>
        <taxon>Gammaproteobacteria</taxon>
        <taxon>Legionellales</taxon>
        <taxon>Legionellaceae</taxon>
        <taxon>Legionella</taxon>
    </lineage>
</organism>
<dbReference type="Proteomes" id="UP000054725">
    <property type="component" value="Unassembled WGS sequence"/>
</dbReference>
<keyword evidence="2" id="KW-1185">Reference proteome</keyword>
<reference evidence="1 2" key="1">
    <citation type="submission" date="2015-11" db="EMBL/GenBank/DDBJ databases">
        <title>Genomic analysis of 38 Legionella species identifies large and diverse effector repertoires.</title>
        <authorList>
            <person name="Burstein D."/>
            <person name="Amaro F."/>
            <person name="Zusman T."/>
            <person name="Lifshitz Z."/>
            <person name="Cohen O."/>
            <person name="Gilbert J.A."/>
            <person name="Pupko T."/>
            <person name="Shuman H.A."/>
            <person name="Segal G."/>
        </authorList>
    </citation>
    <scope>NUCLEOTIDE SEQUENCE [LARGE SCALE GENOMIC DNA]</scope>
    <source>
        <strain evidence="1 2">ATCC 49506</strain>
    </source>
</reference>
<dbReference type="RefSeq" id="WP_058504082.1">
    <property type="nucleotide sequence ID" value="NZ_CAAAIF010000001.1"/>
</dbReference>
<protein>
    <submittedName>
        <fullName evidence="1">Uncharacterized protein</fullName>
    </submittedName>
</protein>
<dbReference type="AlphaFoldDB" id="A0A0W0WUP7"/>
<accession>A0A0W0WUP7</accession>
<name>A0A0W0WUP7_9GAMM</name>
<sequence>MPLERFFVRGTLGLIGNQSVKLSTTLNRSFLNRSLFFAATQSTSTASKTFSLDPVEIPPEKMKSLDEMPNNGQYELMFATKSGLPIPMLPISHSAVAFKDTQTDNIFVYGRQSPWDFFNWVRDGISFRTEMDNERKYLNKNYPFTAYPTGALFAKDEIAAFFNKTDTLINKKQFCNMFNSNCYSASVTVFALALEILAKREKFVAEEINNVLKVLEGHPLQDHLSLGVMNNSVVQSSLKSAVSSVQARVTSIKNPTAAEQELQQQTEELLRTLAHEGSEKLTRDCFSI</sequence>
<dbReference type="PATRIC" id="fig|45070.6.peg.1100"/>
<evidence type="ECO:0000313" key="1">
    <source>
        <dbReference type="EMBL" id="KTD36055.1"/>
    </source>
</evidence>
<comment type="caution">
    <text evidence="1">The sequence shown here is derived from an EMBL/GenBank/DDBJ whole genome shotgun (WGS) entry which is preliminary data.</text>
</comment>
<evidence type="ECO:0000313" key="2">
    <source>
        <dbReference type="Proteomes" id="UP000054725"/>
    </source>
</evidence>
<proteinExistence type="predicted"/>
<dbReference type="OrthoDB" id="5638825at2"/>
<dbReference type="EMBL" id="LNYO01000013">
    <property type="protein sequence ID" value="KTD36055.1"/>
    <property type="molecule type" value="Genomic_DNA"/>
</dbReference>
<gene>
    <name evidence="1" type="ORF">Lnau_1039</name>
</gene>